<dbReference type="EMBL" id="VZOK01000066">
    <property type="protein sequence ID" value="KAB0633491.1"/>
    <property type="molecule type" value="Genomic_DNA"/>
</dbReference>
<dbReference type="PANTHER" id="PTHR14226">
    <property type="entry name" value="NEUROPATHY TARGET ESTERASE/SWISS CHEESE D.MELANOGASTER"/>
    <property type="match status" value="1"/>
</dbReference>
<proteinExistence type="predicted"/>
<dbReference type="PANTHER" id="PTHR14226:SF57">
    <property type="entry name" value="BLR7027 PROTEIN"/>
    <property type="match status" value="1"/>
</dbReference>
<dbReference type="AlphaFoldDB" id="A0A6L3MNW9"/>
<dbReference type="Gene3D" id="3.40.1090.10">
    <property type="entry name" value="Cytosolic phospholipase A2 catalytic domain"/>
    <property type="match status" value="2"/>
</dbReference>
<evidence type="ECO:0000259" key="5">
    <source>
        <dbReference type="PROSITE" id="PS51635"/>
    </source>
</evidence>
<keyword evidence="2 4" id="KW-0442">Lipid degradation</keyword>
<reference evidence="6 7" key="1">
    <citation type="submission" date="2019-09" db="EMBL/GenBank/DDBJ databases">
        <title>Draft genome sequences of 48 bacterial type strains from the CCUG.</title>
        <authorList>
            <person name="Tunovic T."/>
            <person name="Pineiro-Iglesias B."/>
            <person name="Unosson C."/>
            <person name="Inganas E."/>
            <person name="Ohlen M."/>
            <person name="Cardew S."/>
            <person name="Jensie-Markopoulos S."/>
            <person name="Salva-Serra F."/>
            <person name="Jaen-Luchoro D."/>
            <person name="Karlsson R."/>
            <person name="Svensson-Stadler L."/>
            <person name="Chun J."/>
            <person name="Moore E."/>
        </authorList>
    </citation>
    <scope>NUCLEOTIDE SEQUENCE [LARGE SCALE GENOMIC DNA]</scope>
    <source>
        <strain evidence="6 7">CCUG 65686</strain>
    </source>
</reference>
<dbReference type="RefSeq" id="WP_059880260.1">
    <property type="nucleotide sequence ID" value="NZ_CABVPM010000064.1"/>
</dbReference>
<dbReference type="Pfam" id="PF01734">
    <property type="entry name" value="Patatin"/>
    <property type="match status" value="1"/>
</dbReference>
<dbReference type="SUPFAM" id="SSF52151">
    <property type="entry name" value="FabD/lysophospholipase-like"/>
    <property type="match status" value="1"/>
</dbReference>
<feature type="short sequence motif" description="GXGXXG" evidence="4">
    <location>
        <begin position="21"/>
        <end position="26"/>
    </location>
</feature>
<protein>
    <submittedName>
        <fullName evidence="6">Patatin-like phospholipase family protein</fullName>
    </submittedName>
</protein>
<sequence>MTVSQPARTELPGQVVLVLQGGGALGAFQLGVYQAMDEAGIQPDWVVGTSIGAINAALIAGNRPEHRLQRVAEFWSRVTERSRLRVPAVLPGWSRLFAELMIIGGGIAGFFEPNPASWLGPMARLGAERASYYLIAPLRDTLSTLIDVEMLNAGQPRLTVGAVNACTGAMRYFDTREQPLAVEHIMSSAALPPAFPAVRIGGQPYWDGGVYSNTPVEVVLDDRPRRSSIIFSVQMWNPVGPEPETILQVSERQKDIQYASRTDSHIARQQQIHRLRHVIRELVAHVPEAERATAEVRALAAWGCQTTMRVIKLAAPRLDGDNQFKDIDFTPAGIAARRQAGYEAARQAIAARPWDMPMDPIDGMTVYSADEPAGGEGHA</sequence>
<dbReference type="CDD" id="cd07209">
    <property type="entry name" value="Pat_hypo_Ecoli_Z1214_like"/>
    <property type="match status" value="1"/>
</dbReference>
<feature type="active site" description="Proton acceptor" evidence="4">
    <location>
        <position position="207"/>
    </location>
</feature>
<dbReference type="Proteomes" id="UP000473470">
    <property type="component" value="Unassembled WGS sequence"/>
</dbReference>
<keyword evidence="1 4" id="KW-0378">Hydrolase</keyword>
<dbReference type="InterPro" id="IPR002641">
    <property type="entry name" value="PNPLA_dom"/>
</dbReference>
<dbReference type="InterPro" id="IPR050301">
    <property type="entry name" value="NTE"/>
</dbReference>
<evidence type="ECO:0000256" key="1">
    <source>
        <dbReference type="ARBA" id="ARBA00022801"/>
    </source>
</evidence>
<accession>A0A6L3MNW9</accession>
<evidence type="ECO:0000256" key="2">
    <source>
        <dbReference type="ARBA" id="ARBA00022963"/>
    </source>
</evidence>
<name>A0A6L3MNW9_9BURK</name>
<feature type="domain" description="PNPLA" evidence="5">
    <location>
        <begin position="17"/>
        <end position="220"/>
    </location>
</feature>
<organism evidence="6 7">
    <name type="scientific">Burkholderia stagnalis</name>
    <dbReference type="NCBI Taxonomy" id="1503054"/>
    <lineage>
        <taxon>Bacteria</taxon>
        <taxon>Pseudomonadati</taxon>
        <taxon>Pseudomonadota</taxon>
        <taxon>Betaproteobacteria</taxon>
        <taxon>Burkholderiales</taxon>
        <taxon>Burkholderiaceae</taxon>
        <taxon>Burkholderia</taxon>
        <taxon>Burkholderia cepacia complex</taxon>
    </lineage>
</organism>
<evidence type="ECO:0000256" key="4">
    <source>
        <dbReference type="PROSITE-ProRule" id="PRU01161"/>
    </source>
</evidence>
<feature type="active site" description="Nucleophile" evidence="4">
    <location>
        <position position="50"/>
    </location>
</feature>
<dbReference type="InterPro" id="IPR016035">
    <property type="entry name" value="Acyl_Trfase/lysoPLipase"/>
</dbReference>
<keyword evidence="3 4" id="KW-0443">Lipid metabolism</keyword>
<dbReference type="InterPro" id="IPR021095">
    <property type="entry name" value="DUF3734"/>
</dbReference>
<dbReference type="GO" id="GO:0016787">
    <property type="term" value="F:hydrolase activity"/>
    <property type="evidence" value="ECO:0007669"/>
    <property type="project" value="UniProtKB-UniRule"/>
</dbReference>
<evidence type="ECO:0000313" key="7">
    <source>
        <dbReference type="Proteomes" id="UP000473470"/>
    </source>
</evidence>
<evidence type="ECO:0000313" key="6">
    <source>
        <dbReference type="EMBL" id="KAB0633491.1"/>
    </source>
</evidence>
<dbReference type="GO" id="GO:0016042">
    <property type="term" value="P:lipid catabolic process"/>
    <property type="evidence" value="ECO:0007669"/>
    <property type="project" value="UniProtKB-UniRule"/>
</dbReference>
<gene>
    <name evidence="6" type="ORF">F7R25_29610</name>
</gene>
<dbReference type="PROSITE" id="PS51635">
    <property type="entry name" value="PNPLA"/>
    <property type="match status" value="1"/>
</dbReference>
<comment type="caution">
    <text evidence="6">The sequence shown here is derived from an EMBL/GenBank/DDBJ whole genome shotgun (WGS) entry which is preliminary data.</text>
</comment>
<feature type="short sequence motif" description="DGA/G" evidence="4">
    <location>
        <begin position="207"/>
        <end position="209"/>
    </location>
</feature>
<dbReference type="Pfam" id="PF12536">
    <property type="entry name" value="DUF3734"/>
    <property type="match status" value="1"/>
</dbReference>
<feature type="short sequence motif" description="GXSXG" evidence="4">
    <location>
        <begin position="48"/>
        <end position="52"/>
    </location>
</feature>
<evidence type="ECO:0000256" key="3">
    <source>
        <dbReference type="ARBA" id="ARBA00023098"/>
    </source>
</evidence>